<keyword evidence="4" id="KW-1185">Reference proteome</keyword>
<comment type="caution">
    <text evidence="3">The sequence shown here is derived from an EMBL/GenBank/DDBJ whole genome shotgun (WGS) entry which is preliminary data.</text>
</comment>
<evidence type="ECO:0000313" key="4">
    <source>
        <dbReference type="Proteomes" id="UP000319210"/>
    </source>
</evidence>
<dbReference type="PANTHER" id="PTHR35174">
    <property type="entry name" value="BLL7171 PROTEIN-RELATED"/>
    <property type="match status" value="1"/>
</dbReference>
<evidence type="ECO:0000259" key="2">
    <source>
        <dbReference type="Pfam" id="PF03795"/>
    </source>
</evidence>
<dbReference type="OrthoDB" id="668782at2"/>
<dbReference type="Gene3D" id="3.30.70.1060">
    <property type="entry name" value="Dimeric alpha+beta barrel"/>
    <property type="match status" value="1"/>
</dbReference>
<organism evidence="3 4">
    <name type="scientific">Streptomyces cacaoi</name>
    <dbReference type="NCBI Taxonomy" id="1898"/>
    <lineage>
        <taxon>Bacteria</taxon>
        <taxon>Bacillati</taxon>
        <taxon>Actinomycetota</taxon>
        <taxon>Actinomycetes</taxon>
        <taxon>Kitasatosporales</taxon>
        <taxon>Streptomycetaceae</taxon>
        <taxon>Streptomyces</taxon>
    </lineage>
</organism>
<name>A0A4Y3RCD0_STRCI</name>
<gene>
    <name evidence="3" type="ORF">SCA03_68740</name>
</gene>
<dbReference type="EMBL" id="BJMM01000111">
    <property type="protein sequence ID" value="GEB54323.1"/>
    <property type="molecule type" value="Genomic_DNA"/>
</dbReference>
<comment type="similarity">
    <text evidence="1">Belongs to the YciI family.</text>
</comment>
<dbReference type="SUPFAM" id="SSF54909">
    <property type="entry name" value="Dimeric alpha+beta barrel"/>
    <property type="match status" value="1"/>
</dbReference>
<accession>A0A4Y3RCD0</accession>
<dbReference type="RefSeq" id="WP_030885140.1">
    <property type="nucleotide sequence ID" value="NZ_BJMM01000111.1"/>
</dbReference>
<evidence type="ECO:0000256" key="1">
    <source>
        <dbReference type="ARBA" id="ARBA00007689"/>
    </source>
</evidence>
<dbReference type="PANTHER" id="PTHR35174:SF3">
    <property type="entry name" value="BLL7171 PROTEIN"/>
    <property type="match status" value="1"/>
</dbReference>
<dbReference type="Pfam" id="PF03795">
    <property type="entry name" value="YCII"/>
    <property type="match status" value="1"/>
</dbReference>
<sequence length="133" mass="14273">MKFLVMLTADQADYDAMSGRDTARAWSRQDLDTMYAHMGALNEDLVASGELIEAQGLAEPAQARLVSADPHGTPVVSDGPYGVEERVPCGFWLVECAGRERAVEIAARAWSCPVPVGTPKPPVVVHPVDEGEP</sequence>
<reference evidence="3 4" key="1">
    <citation type="submission" date="2019-06" db="EMBL/GenBank/DDBJ databases">
        <title>Whole genome shotgun sequence of Streptomyces cacaoi subsp. cacaoi NBRC 12748.</title>
        <authorList>
            <person name="Hosoyama A."/>
            <person name="Uohara A."/>
            <person name="Ohji S."/>
            <person name="Ichikawa N."/>
        </authorList>
    </citation>
    <scope>NUCLEOTIDE SEQUENCE [LARGE SCALE GENOMIC DNA]</scope>
    <source>
        <strain evidence="3 4">NBRC 12748</strain>
    </source>
</reference>
<dbReference type="AlphaFoldDB" id="A0A4Y3RCD0"/>
<proteinExistence type="inferred from homology"/>
<dbReference type="Proteomes" id="UP000319210">
    <property type="component" value="Unassembled WGS sequence"/>
</dbReference>
<evidence type="ECO:0000313" key="3">
    <source>
        <dbReference type="EMBL" id="GEB54323.1"/>
    </source>
</evidence>
<dbReference type="InterPro" id="IPR011008">
    <property type="entry name" value="Dimeric_a/b-barrel"/>
</dbReference>
<protein>
    <recommendedName>
        <fullName evidence="2">YCII-related domain-containing protein</fullName>
    </recommendedName>
</protein>
<feature type="domain" description="YCII-related" evidence="2">
    <location>
        <begin position="1"/>
        <end position="108"/>
    </location>
</feature>
<dbReference type="InterPro" id="IPR005545">
    <property type="entry name" value="YCII"/>
</dbReference>